<evidence type="ECO:0000313" key="4">
    <source>
        <dbReference type="EMBL" id="KAF9587942.1"/>
    </source>
</evidence>
<feature type="domain" description="FAR1" evidence="3">
    <location>
        <begin position="80"/>
        <end position="171"/>
    </location>
</feature>
<evidence type="ECO:0000256" key="1">
    <source>
        <dbReference type="SAM" id="Coils"/>
    </source>
</evidence>
<dbReference type="PANTHER" id="PTHR46328:SF42">
    <property type="entry name" value="PROTEIN FAR1-RELATED SEQUENCE 5-LIKE ISOFORM X1"/>
    <property type="match status" value="1"/>
</dbReference>
<dbReference type="Pfam" id="PF03101">
    <property type="entry name" value="FAR1"/>
    <property type="match status" value="1"/>
</dbReference>
<accession>A0A835GXH5</accession>
<keyword evidence="5" id="KW-1185">Reference proteome</keyword>
<name>A0A835GXH5_9MAGN</name>
<feature type="region of interest" description="Disordered" evidence="2">
    <location>
        <begin position="225"/>
        <end position="244"/>
    </location>
</feature>
<evidence type="ECO:0000256" key="2">
    <source>
        <dbReference type="SAM" id="MobiDB-lite"/>
    </source>
</evidence>
<dbReference type="InterPro" id="IPR004330">
    <property type="entry name" value="FAR1_DNA_bnd_dom"/>
</dbReference>
<dbReference type="PANTHER" id="PTHR46328">
    <property type="entry name" value="FAR-RED IMPAIRED RESPONSIVE (FAR1) FAMILY PROTEIN-RELATED"/>
    <property type="match status" value="1"/>
</dbReference>
<evidence type="ECO:0000313" key="5">
    <source>
        <dbReference type="Proteomes" id="UP000631114"/>
    </source>
</evidence>
<dbReference type="EMBL" id="JADFTS010000009">
    <property type="protein sequence ID" value="KAF9587942.1"/>
    <property type="molecule type" value="Genomic_DNA"/>
</dbReference>
<reference evidence="4 5" key="1">
    <citation type="submission" date="2020-10" db="EMBL/GenBank/DDBJ databases">
        <title>The Coptis chinensis genome and diversification of protoberbering-type alkaloids.</title>
        <authorList>
            <person name="Wang B."/>
            <person name="Shu S."/>
            <person name="Song C."/>
            <person name="Liu Y."/>
        </authorList>
    </citation>
    <scope>NUCLEOTIDE SEQUENCE [LARGE SCALE GENOMIC DNA]</scope>
    <source>
        <strain evidence="4">HL-2020</strain>
        <tissue evidence="4">Leaf</tissue>
    </source>
</reference>
<proteinExistence type="predicted"/>
<comment type="caution">
    <text evidence="4">The sequence shown here is derived from an EMBL/GenBank/DDBJ whole genome shotgun (WGS) entry which is preliminary data.</text>
</comment>
<dbReference type="OrthoDB" id="1927586at2759"/>
<evidence type="ECO:0000259" key="3">
    <source>
        <dbReference type="Pfam" id="PF03101"/>
    </source>
</evidence>
<keyword evidence="1" id="KW-0175">Coiled coil</keyword>
<protein>
    <recommendedName>
        <fullName evidence="3">FAR1 domain-containing protein</fullName>
    </recommendedName>
</protein>
<dbReference type="AlphaFoldDB" id="A0A835GXH5"/>
<feature type="coiled-coil region" evidence="1">
    <location>
        <begin position="256"/>
        <end position="283"/>
    </location>
</feature>
<sequence>MEFESINMENDTMEFDMEGLEEEEDGIDIEHPVDDDDDVMYENLNSNNNSRELFYMPEGDTNLEPHVGMEFESEEAAKAFYNSYARRVGFSTRAHMSRRSKRNGAIIQRSFVCAREGFRVEREKNVGDGKVRRPRAVTRVGCKAMMALKVHSSGNWVVTSFEKEHNHELVPQDKVHRLRSHRHVSALKYVDEGAKTVDLYNVAMRGLQDASKMLSLAKQNGGKLPVANGSNQEHANTDEMHSNDGHRWVMGQHRSADDKDKKIDDLHSELDRANRKCEVYRANLLSILKDIEEQKLQLTVKVQNIKLGMKD</sequence>
<dbReference type="Proteomes" id="UP000631114">
    <property type="component" value="Unassembled WGS sequence"/>
</dbReference>
<feature type="compositionally biased region" description="Basic and acidic residues" evidence="2">
    <location>
        <begin position="235"/>
        <end position="244"/>
    </location>
</feature>
<organism evidence="4 5">
    <name type="scientific">Coptis chinensis</name>
    <dbReference type="NCBI Taxonomy" id="261450"/>
    <lineage>
        <taxon>Eukaryota</taxon>
        <taxon>Viridiplantae</taxon>
        <taxon>Streptophyta</taxon>
        <taxon>Embryophyta</taxon>
        <taxon>Tracheophyta</taxon>
        <taxon>Spermatophyta</taxon>
        <taxon>Magnoliopsida</taxon>
        <taxon>Ranunculales</taxon>
        <taxon>Ranunculaceae</taxon>
        <taxon>Coptidoideae</taxon>
        <taxon>Coptis</taxon>
    </lineage>
</organism>
<gene>
    <name evidence="4" type="ORF">IFM89_006267</name>
</gene>